<reference evidence="1 2" key="1">
    <citation type="submission" date="2024-02" db="EMBL/GenBank/DDBJ databases">
        <title>First draft genome assembly of two strains of Seiridium cardinale.</title>
        <authorList>
            <person name="Emiliani G."/>
            <person name="Scali E."/>
        </authorList>
    </citation>
    <scope>NUCLEOTIDE SEQUENCE [LARGE SCALE GENOMIC DNA]</scope>
    <source>
        <strain evidence="1 2">BM-138-000479</strain>
    </source>
</reference>
<dbReference type="EMBL" id="JARVKM010000015">
    <property type="protein sequence ID" value="KAK9778512.1"/>
    <property type="molecule type" value="Genomic_DNA"/>
</dbReference>
<evidence type="ECO:0000313" key="2">
    <source>
        <dbReference type="Proteomes" id="UP001465668"/>
    </source>
</evidence>
<gene>
    <name evidence="1" type="ORF">SCAR479_04534</name>
</gene>
<sequence length="152" mass="15970">MCADVMADTEAEGDRKKAIDGIINRSEREPSVGIVFATHGPGTKPEIKPPAPLCVLPTDWSSNTLALSDRLVTKKECTVLLRLRSGTVRLNGRGRACTARSAGTVPTVPGNPETAEHLFTETSSSPNAPSLHPPGAFSVTLSPTATSIGYFA</sequence>
<keyword evidence="2" id="KW-1185">Reference proteome</keyword>
<dbReference type="Proteomes" id="UP001465668">
    <property type="component" value="Unassembled WGS sequence"/>
</dbReference>
<proteinExistence type="predicted"/>
<name>A0ABR2XXN2_9PEZI</name>
<organism evidence="1 2">
    <name type="scientific">Seiridium cardinale</name>
    <dbReference type="NCBI Taxonomy" id="138064"/>
    <lineage>
        <taxon>Eukaryota</taxon>
        <taxon>Fungi</taxon>
        <taxon>Dikarya</taxon>
        <taxon>Ascomycota</taxon>
        <taxon>Pezizomycotina</taxon>
        <taxon>Sordariomycetes</taxon>
        <taxon>Xylariomycetidae</taxon>
        <taxon>Amphisphaeriales</taxon>
        <taxon>Sporocadaceae</taxon>
        <taxon>Seiridium</taxon>
    </lineage>
</organism>
<comment type="caution">
    <text evidence="1">The sequence shown here is derived from an EMBL/GenBank/DDBJ whole genome shotgun (WGS) entry which is preliminary data.</text>
</comment>
<accession>A0ABR2XXN2</accession>
<protein>
    <submittedName>
        <fullName evidence="1">Uncharacterized protein</fullName>
    </submittedName>
</protein>
<evidence type="ECO:0000313" key="1">
    <source>
        <dbReference type="EMBL" id="KAK9778512.1"/>
    </source>
</evidence>